<keyword evidence="8" id="KW-0143">Chaperone</keyword>
<dbReference type="PANTHER" id="PTHR12151:SF5">
    <property type="entry name" value="AT19154P"/>
    <property type="match status" value="1"/>
</dbReference>
<feature type="binding site" evidence="9">
    <location>
        <position position="238"/>
    </location>
    <ligand>
        <name>Cu cation</name>
        <dbReference type="ChEBI" id="CHEBI:23378"/>
    </ligand>
</feature>
<keyword evidence="6 8" id="KW-0496">Mitochondrion</keyword>
<evidence type="ECO:0000313" key="15">
    <source>
        <dbReference type="Proteomes" id="UP000440578"/>
    </source>
</evidence>
<evidence type="ECO:0000256" key="5">
    <source>
        <dbReference type="ARBA" id="ARBA00023008"/>
    </source>
</evidence>
<evidence type="ECO:0000259" key="13">
    <source>
        <dbReference type="PROSITE" id="PS51352"/>
    </source>
</evidence>
<evidence type="ECO:0000256" key="4">
    <source>
        <dbReference type="ARBA" id="ARBA00022792"/>
    </source>
</evidence>
<protein>
    <submittedName>
        <fullName evidence="14">Protein SCO1, mitochondrial</fullName>
    </submittedName>
</protein>
<dbReference type="PANTHER" id="PTHR12151">
    <property type="entry name" value="ELECTRON TRANSPORT PROTIN SCO1/SENC FAMILY MEMBER"/>
    <property type="match status" value="1"/>
</dbReference>
<dbReference type="Gene3D" id="3.40.30.10">
    <property type="entry name" value="Glutaredoxin"/>
    <property type="match status" value="1"/>
</dbReference>
<evidence type="ECO:0000313" key="14">
    <source>
        <dbReference type="EMBL" id="KAF0297196.1"/>
    </source>
</evidence>
<comment type="subcellular location">
    <subcellularLocation>
        <location evidence="1 8">Mitochondrion inner membrane</location>
    </subcellularLocation>
</comment>
<dbReference type="EMBL" id="VIIS01001505">
    <property type="protein sequence ID" value="KAF0297196.1"/>
    <property type="molecule type" value="Genomic_DNA"/>
</dbReference>
<sequence>MSAIQISRALLSARQAGKLISSTTPTKLQPPSVANRYLQQRWSSTGGSTGASGGGTTPGGARDPRRFREPMSRKTLAGTALLGAGLLGFMYYLKRKKEIAIDRERRRALGKAALGGRFELVDHNGRPCSSDDLLGQWVLLYFGFTHCPDICPDELEKMAEAVDTVAKTPNMPRVQPVFITVDPLRDDVKAVREYVREFHPQLLGLTGTVEQVKEACKAYRVYFSEGPKDDDNDYIVDHTIIMYLIDPEGQFVDYYGQTKTADQVAASIMVNQAKYNKLKKGSFW</sequence>
<comment type="similarity">
    <text evidence="2 8">Belongs to the SCO1/2 family.</text>
</comment>
<keyword evidence="4 8" id="KW-0999">Mitochondrion inner membrane</keyword>
<feature type="domain" description="Thioredoxin" evidence="13">
    <location>
        <begin position="109"/>
        <end position="273"/>
    </location>
</feature>
<accession>A0A6A4VR93</accession>
<feature type="binding site" evidence="9">
    <location>
        <position position="147"/>
    </location>
    <ligand>
        <name>Cu cation</name>
        <dbReference type="ChEBI" id="CHEBI:23378"/>
    </ligand>
</feature>
<dbReference type="FunFam" id="3.40.30.10:FF:000013">
    <property type="entry name" value="Blast:Protein SCO1 homolog, mitochondrial"/>
    <property type="match status" value="1"/>
</dbReference>
<keyword evidence="12" id="KW-0812">Transmembrane</keyword>
<dbReference type="InterPro" id="IPR017276">
    <property type="entry name" value="Synth_of_cyt-c-oxidase_Sco1/2"/>
</dbReference>
<dbReference type="SUPFAM" id="SSF52833">
    <property type="entry name" value="Thioredoxin-like"/>
    <property type="match status" value="1"/>
</dbReference>
<evidence type="ECO:0000256" key="3">
    <source>
        <dbReference type="ARBA" id="ARBA00022723"/>
    </source>
</evidence>
<evidence type="ECO:0000256" key="10">
    <source>
        <dbReference type="PIRSR" id="PIRSR603782-2"/>
    </source>
</evidence>
<evidence type="ECO:0000256" key="1">
    <source>
        <dbReference type="ARBA" id="ARBA00004273"/>
    </source>
</evidence>
<comment type="subunit">
    <text evidence="8">Homodimer.</text>
</comment>
<feature type="binding site" evidence="9">
    <location>
        <position position="151"/>
    </location>
    <ligand>
        <name>Cu cation</name>
        <dbReference type="ChEBI" id="CHEBI:23378"/>
    </ligand>
</feature>
<dbReference type="AlphaFoldDB" id="A0A6A4VR93"/>
<keyword evidence="12" id="KW-1133">Transmembrane helix</keyword>
<keyword evidence="7 12" id="KW-0472">Membrane</keyword>
<dbReference type="Proteomes" id="UP000440578">
    <property type="component" value="Unassembled WGS sequence"/>
</dbReference>
<reference evidence="14 15" key="1">
    <citation type="submission" date="2019-07" db="EMBL/GenBank/DDBJ databases">
        <title>Draft genome assembly of a fouling barnacle, Amphibalanus amphitrite (Darwin, 1854): The first reference genome for Thecostraca.</title>
        <authorList>
            <person name="Kim W."/>
        </authorList>
    </citation>
    <scope>NUCLEOTIDE SEQUENCE [LARGE SCALE GENOMIC DNA]</scope>
    <source>
        <strain evidence="14">SNU_AA5</strain>
        <tissue evidence="14">Soma without cirri and trophi</tissue>
    </source>
</reference>
<keyword evidence="5 8" id="KW-0186">Copper</keyword>
<name>A0A6A4VR93_AMPAM</name>
<dbReference type="GO" id="GO:0005743">
    <property type="term" value="C:mitochondrial inner membrane"/>
    <property type="evidence" value="ECO:0007669"/>
    <property type="project" value="UniProtKB-SubCell"/>
</dbReference>
<feature type="compositionally biased region" description="Gly residues" evidence="11">
    <location>
        <begin position="47"/>
        <end position="58"/>
    </location>
</feature>
<dbReference type="OrthoDB" id="270009at2759"/>
<evidence type="ECO:0000256" key="9">
    <source>
        <dbReference type="PIRSR" id="PIRSR037736-1"/>
    </source>
</evidence>
<organism evidence="14 15">
    <name type="scientific">Amphibalanus amphitrite</name>
    <name type="common">Striped barnacle</name>
    <name type="synonym">Balanus amphitrite</name>
    <dbReference type="NCBI Taxonomy" id="1232801"/>
    <lineage>
        <taxon>Eukaryota</taxon>
        <taxon>Metazoa</taxon>
        <taxon>Ecdysozoa</taxon>
        <taxon>Arthropoda</taxon>
        <taxon>Crustacea</taxon>
        <taxon>Multicrustacea</taxon>
        <taxon>Cirripedia</taxon>
        <taxon>Thoracica</taxon>
        <taxon>Thoracicalcarea</taxon>
        <taxon>Balanomorpha</taxon>
        <taxon>Balanoidea</taxon>
        <taxon>Balanidae</taxon>
        <taxon>Amphibalaninae</taxon>
        <taxon>Amphibalanus</taxon>
    </lineage>
</organism>
<gene>
    <name evidence="14" type="primary">Sco1_1</name>
    <name evidence="14" type="ORF">FJT64_005359</name>
</gene>
<evidence type="ECO:0000256" key="11">
    <source>
        <dbReference type="SAM" id="MobiDB-lite"/>
    </source>
</evidence>
<keyword evidence="10" id="KW-1015">Disulfide bond</keyword>
<feature type="region of interest" description="Disordered" evidence="11">
    <location>
        <begin position="43"/>
        <end position="66"/>
    </location>
</feature>
<dbReference type="GO" id="GO:0005507">
    <property type="term" value="F:copper ion binding"/>
    <property type="evidence" value="ECO:0007669"/>
    <property type="project" value="InterPro"/>
</dbReference>
<dbReference type="InterPro" id="IPR036249">
    <property type="entry name" value="Thioredoxin-like_sf"/>
</dbReference>
<feature type="transmembrane region" description="Helical" evidence="12">
    <location>
        <begin position="75"/>
        <end position="93"/>
    </location>
</feature>
<evidence type="ECO:0000256" key="8">
    <source>
        <dbReference type="PIRNR" id="PIRNR037736"/>
    </source>
</evidence>
<dbReference type="InterPro" id="IPR013766">
    <property type="entry name" value="Thioredoxin_domain"/>
</dbReference>
<dbReference type="PIRSF" id="PIRSF037736">
    <property type="entry name" value="SCO1"/>
    <property type="match status" value="1"/>
</dbReference>
<dbReference type="PROSITE" id="PS51352">
    <property type="entry name" value="THIOREDOXIN_2"/>
    <property type="match status" value="1"/>
</dbReference>
<dbReference type="EMBL" id="VIIS01001505">
    <property type="protein sequence ID" value="KAF0297195.1"/>
    <property type="molecule type" value="Genomic_DNA"/>
</dbReference>
<feature type="disulfide bond" description="Redox-active" evidence="10">
    <location>
        <begin position="147"/>
        <end position="151"/>
    </location>
</feature>
<dbReference type="GO" id="GO:0033617">
    <property type="term" value="P:mitochondrial respiratory chain complex IV assembly"/>
    <property type="evidence" value="ECO:0007669"/>
    <property type="project" value="TreeGrafter"/>
</dbReference>
<proteinExistence type="inferred from homology"/>
<keyword evidence="3 8" id="KW-0479">Metal-binding</keyword>
<evidence type="ECO:0000256" key="6">
    <source>
        <dbReference type="ARBA" id="ARBA00023128"/>
    </source>
</evidence>
<dbReference type="InterPro" id="IPR003782">
    <property type="entry name" value="SCO1/SenC"/>
</dbReference>
<dbReference type="GO" id="GO:0006878">
    <property type="term" value="P:intracellular copper ion homeostasis"/>
    <property type="evidence" value="ECO:0007669"/>
    <property type="project" value="UniProtKB-UniRule"/>
</dbReference>
<evidence type="ECO:0000256" key="12">
    <source>
        <dbReference type="SAM" id="Phobius"/>
    </source>
</evidence>
<dbReference type="CDD" id="cd02968">
    <property type="entry name" value="SCO"/>
    <property type="match status" value="1"/>
</dbReference>
<evidence type="ECO:0000256" key="7">
    <source>
        <dbReference type="ARBA" id="ARBA00023136"/>
    </source>
</evidence>
<comment type="function">
    <text evidence="8">Copper metallochaperone essential for the synthesis and maturation of cytochrome c oxidase subunit II (MT-CO2/COX2) by facilitating the incorporation of copper into the Cu(A) site of MT-CO2/COX2.</text>
</comment>
<dbReference type="Pfam" id="PF02630">
    <property type="entry name" value="SCO1-SenC"/>
    <property type="match status" value="1"/>
</dbReference>
<comment type="caution">
    <text evidence="14">The sequence shown here is derived from an EMBL/GenBank/DDBJ whole genome shotgun (WGS) entry which is preliminary data.</text>
</comment>
<keyword evidence="15" id="KW-1185">Reference proteome</keyword>
<dbReference type="GO" id="GO:0016531">
    <property type="term" value="F:copper chaperone activity"/>
    <property type="evidence" value="ECO:0007669"/>
    <property type="project" value="InterPro"/>
</dbReference>
<evidence type="ECO:0000256" key="2">
    <source>
        <dbReference type="ARBA" id="ARBA00010996"/>
    </source>
</evidence>